<protein>
    <submittedName>
        <fullName evidence="1">Uncharacterized protein</fullName>
    </submittedName>
</protein>
<name>A0ACB8RH86_9AGAM</name>
<sequence length="467" mass="50393">MASNDDFSASTSVLMQPVAKDSSTFLCAFSPKGDLFAFLSFAVDRPSVSIYDTTTGQSFAQCIVDAARVTTLSWTYMEIMSDASTADNDLALKQKQRKQPLEGGSKVEAEVEPAEVVVLGLSNGSLLVYSPSHRRVARTLSYPSSTASILALDVAPSTTSPNAAQFWTSGADGYIRVWDAHTGEHLSSTRADDRVPGTSLSILPRVPSSDDEEVSFLLAHQNIRMLATRSAETPGPKPKVQSTFTGHATSILSLQWQPASSEGVLPTRFASLAEADRHVYLWDVPEPSFAEGELVASVQLDSDAKHMTFSQTPSNPVLLVLSVSGRLAIFAPSADLATAPPTKKSKQKAPRLMARTTISIPQIIAPVKIVAASFVRDEQGRLRVALLAGGVKPVFDVVDFLDASGGYIPEVDVLYNESWASLAEDGESSSVTVRQLYFTLQFLRKATPSFIYLLSLQTKTYDTQLNS</sequence>
<dbReference type="EMBL" id="MU276012">
    <property type="protein sequence ID" value="KAI0043584.1"/>
    <property type="molecule type" value="Genomic_DNA"/>
</dbReference>
<organism evidence="1 2">
    <name type="scientific">Auriscalpium vulgare</name>
    <dbReference type="NCBI Taxonomy" id="40419"/>
    <lineage>
        <taxon>Eukaryota</taxon>
        <taxon>Fungi</taxon>
        <taxon>Dikarya</taxon>
        <taxon>Basidiomycota</taxon>
        <taxon>Agaricomycotina</taxon>
        <taxon>Agaricomycetes</taxon>
        <taxon>Russulales</taxon>
        <taxon>Auriscalpiaceae</taxon>
        <taxon>Auriscalpium</taxon>
    </lineage>
</organism>
<dbReference type="Proteomes" id="UP000814033">
    <property type="component" value="Unassembled WGS sequence"/>
</dbReference>
<accession>A0ACB8RH86</accession>
<comment type="caution">
    <text evidence="1">The sequence shown here is derived from an EMBL/GenBank/DDBJ whole genome shotgun (WGS) entry which is preliminary data.</text>
</comment>
<reference evidence="1" key="1">
    <citation type="submission" date="2021-02" db="EMBL/GenBank/DDBJ databases">
        <authorList>
            <consortium name="DOE Joint Genome Institute"/>
            <person name="Ahrendt S."/>
            <person name="Looney B.P."/>
            <person name="Miyauchi S."/>
            <person name="Morin E."/>
            <person name="Drula E."/>
            <person name="Courty P.E."/>
            <person name="Chicoki N."/>
            <person name="Fauchery L."/>
            <person name="Kohler A."/>
            <person name="Kuo A."/>
            <person name="Labutti K."/>
            <person name="Pangilinan J."/>
            <person name="Lipzen A."/>
            <person name="Riley R."/>
            <person name="Andreopoulos W."/>
            <person name="He G."/>
            <person name="Johnson J."/>
            <person name="Barry K.W."/>
            <person name="Grigoriev I.V."/>
            <person name="Nagy L."/>
            <person name="Hibbett D."/>
            <person name="Henrissat B."/>
            <person name="Matheny P.B."/>
            <person name="Labbe J."/>
            <person name="Martin F."/>
        </authorList>
    </citation>
    <scope>NUCLEOTIDE SEQUENCE</scope>
    <source>
        <strain evidence="1">FP105234-sp</strain>
    </source>
</reference>
<proteinExistence type="predicted"/>
<evidence type="ECO:0000313" key="2">
    <source>
        <dbReference type="Proteomes" id="UP000814033"/>
    </source>
</evidence>
<evidence type="ECO:0000313" key="1">
    <source>
        <dbReference type="EMBL" id="KAI0043584.1"/>
    </source>
</evidence>
<reference evidence="1" key="2">
    <citation type="journal article" date="2022" name="New Phytol.">
        <title>Evolutionary transition to the ectomycorrhizal habit in the genomes of a hyperdiverse lineage of mushroom-forming fungi.</title>
        <authorList>
            <person name="Looney B."/>
            <person name="Miyauchi S."/>
            <person name="Morin E."/>
            <person name="Drula E."/>
            <person name="Courty P.E."/>
            <person name="Kohler A."/>
            <person name="Kuo A."/>
            <person name="LaButti K."/>
            <person name="Pangilinan J."/>
            <person name="Lipzen A."/>
            <person name="Riley R."/>
            <person name="Andreopoulos W."/>
            <person name="He G."/>
            <person name="Johnson J."/>
            <person name="Nolan M."/>
            <person name="Tritt A."/>
            <person name="Barry K.W."/>
            <person name="Grigoriev I.V."/>
            <person name="Nagy L.G."/>
            <person name="Hibbett D."/>
            <person name="Henrissat B."/>
            <person name="Matheny P.B."/>
            <person name="Labbe J."/>
            <person name="Martin F.M."/>
        </authorList>
    </citation>
    <scope>NUCLEOTIDE SEQUENCE</scope>
    <source>
        <strain evidence="1">FP105234-sp</strain>
    </source>
</reference>
<gene>
    <name evidence="1" type="ORF">FA95DRAFT_371551</name>
</gene>
<keyword evidence="2" id="KW-1185">Reference proteome</keyword>